<feature type="transmembrane region" description="Helical" evidence="2">
    <location>
        <begin position="188"/>
        <end position="208"/>
    </location>
</feature>
<evidence type="ECO:0000256" key="2">
    <source>
        <dbReference type="SAM" id="Phobius"/>
    </source>
</evidence>
<feature type="transmembrane region" description="Helical" evidence="2">
    <location>
        <begin position="310"/>
        <end position="328"/>
    </location>
</feature>
<proteinExistence type="predicted"/>
<evidence type="ECO:0000313" key="4">
    <source>
        <dbReference type="Proteomes" id="UP000675880"/>
    </source>
</evidence>
<sequence>MTTTAAHDETNRATIGITCRRCLAQYRIRDAHRLTNASRSTCRDCGARFAVVTPALPIDAEQQALHVLIETTTPPAPDHSDQDQQQPSTMHGTFRGSGGTLLGMQIVNLCLTLITLGVYHFWGKAKIRRYLFSHTAFGSDRFAYHGTGKELYQGFLKAMLVFGLPYVSLIAMHSFLDLPRWIDLLSQALAGLVLFLYVPIATVNARRYRCTRTSWRGIRFSFRGRTTDFLKLYVRGWAFTFLTLGTYYPYFQTQRQAFLHAQTYFGNHRFGFTGHGSGIMLPFALTLLSTYVVLGLCGLALAFQLTNAGLTLLLIPFVLGPLWIWLLGQKQKYFWDHTTFGEARFSSNITWQKLLTLYLGNIGLLLVTMGWAWPWVTVRNARFYIGALSLQGPVDLDRVLQDQAESSVTGEGFSHLLDTGFDMDA</sequence>
<feature type="transmembrane region" description="Helical" evidence="2">
    <location>
        <begin position="229"/>
        <end position="250"/>
    </location>
</feature>
<dbReference type="Pfam" id="PF05987">
    <property type="entry name" value="DUF898"/>
    <property type="match status" value="1"/>
</dbReference>
<name>A0ABM8QNG3_9BACT</name>
<dbReference type="InterPro" id="IPR010295">
    <property type="entry name" value="DUF898"/>
</dbReference>
<evidence type="ECO:0000313" key="3">
    <source>
        <dbReference type="EMBL" id="CAE6706648.1"/>
    </source>
</evidence>
<organism evidence="3 4">
    <name type="scientific">Nitrospira defluvii</name>
    <dbReference type="NCBI Taxonomy" id="330214"/>
    <lineage>
        <taxon>Bacteria</taxon>
        <taxon>Pseudomonadati</taxon>
        <taxon>Nitrospirota</taxon>
        <taxon>Nitrospiria</taxon>
        <taxon>Nitrospirales</taxon>
        <taxon>Nitrospiraceae</taxon>
        <taxon>Nitrospira</taxon>
    </lineage>
</organism>
<evidence type="ECO:0008006" key="5">
    <source>
        <dbReference type="Google" id="ProtNLM"/>
    </source>
</evidence>
<dbReference type="EMBL" id="CAJNBJ010000001">
    <property type="protein sequence ID" value="CAE6706648.1"/>
    <property type="molecule type" value="Genomic_DNA"/>
</dbReference>
<feature type="transmembrane region" description="Helical" evidence="2">
    <location>
        <begin position="102"/>
        <end position="122"/>
    </location>
</feature>
<feature type="transmembrane region" description="Helical" evidence="2">
    <location>
        <begin position="355"/>
        <end position="376"/>
    </location>
</feature>
<feature type="transmembrane region" description="Helical" evidence="2">
    <location>
        <begin position="279"/>
        <end position="303"/>
    </location>
</feature>
<keyword evidence="2" id="KW-0472">Membrane</keyword>
<comment type="caution">
    <text evidence="3">The sequence shown here is derived from an EMBL/GenBank/DDBJ whole genome shotgun (WGS) entry which is preliminary data.</text>
</comment>
<evidence type="ECO:0000256" key="1">
    <source>
        <dbReference type="SAM" id="MobiDB-lite"/>
    </source>
</evidence>
<feature type="transmembrane region" description="Helical" evidence="2">
    <location>
        <begin position="155"/>
        <end position="176"/>
    </location>
</feature>
<keyword evidence="2" id="KW-0812">Transmembrane</keyword>
<keyword evidence="2" id="KW-1133">Transmembrane helix</keyword>
<keyword evidence="4" id="KW-1185">Reference proteome</keyword>
<gene>
    <name evidence="3" type="ORF">NSPZN2_11011</name>
</gene>
<reference evidence="3 4" key="1">
    <citation type="submission" date="2021-02" db="EMBL/GenBank/DDBJ databases">
        <authorList>
            <person name="Han P."/>
        </authorList>
    </citation>
    <scope>NUCLEOTIDE SEQUENCE [LARGE SCALE GENOMIC DNA]</scope>
    <source>
        <strain evidence="3">Candidatus Nitrospira sp. ZN2</strain>
    </source>
</reference>
<dbReference type="Proteomes" id="UP000675880">
    <property type="component" value="Unassembled WGS sequence"/>
</dbReference>
<accession>A0ABM8QNG3</accession>
<feature type="region of interest" description="Disordered" evidence="1">
    <location>
        <begin position="72"/>
        <end position="92"/>
    </location>
</feature>
<protein>
    <recommendedName>
        <fullName evidence="5">Zinc finger/thioredoxin putative domain-containing protein</fullName>
    </recommendedName>
</protein>
<dbReference type="RefSeq" id="WP_213040811.1">
    <property type="nucleotide sequence ID" value="NZ_CAJNBJ010000001.1"/>
</dbReference>